<gene>
    <name evidence="1" type="ORF">HELGO_WM93020</name>
</gene>
<accession>A0A6S6TLB5</accession>
<name>A0A6S6TLB5_9GAMM</name>
<evidence type="ECO:0000313" key="1">
    <source>
        <dbReference type="EMBL" id="CAA6817168.1"/>
    </source>
</evidence>
<protein>
    <submittedName>
        <fullName evidence="1">Uncharacterized protein</fullName>
    </submittedName>
</protein>
<proteinExistence type="predicted"/>
<organism evidence="1">
    <name type="scientific">uncultured Thiotrichaceae bacterium</name>
    <dbReference type="NCBI Taxonomy" id="298394"/>
    <lineage>
        <taxon>Bacteria</taxon>
        <taxon>Pseudomonadati</taxon>
        <taxon>Pseudomonadota</taxon>
        <taxon>Gammaproteobacteria</taxon>
        <taxon>Thiotrichales</taxon>
        <taxon>Thiotrichaceae</taxon>
        <taxon>environmental samples</taxon>
    </lineage>
</organism>
<reference evidence="1" key="1">
    <citation type="submission" date="2020-01" db="EMBL/GenBank/DDBJ databases">
        <authorList>
            <person name="Meier V. D."/>
            <person name="Meier V D."/>
        </authorList>
    </citation>
    <scope>NUCLEOTIDE SEQUENCE</scope>
    <source>
        <strain evidence="1">HLG_WM_MAG_09</strain>
    </source>
</reference>
<dbReference type="EMBL" id="CACVAT010000276">
    <property type="protein sequence ID" value="CAA6817168.1"/>
    <property type="molecule type" value="Genomic_DNA"/>
</dbReference>
<dbReference type="AlphaFoldDB" id="A0A6S6TLB5"/>
<sequence>MTKREGMTQEALWQHYLNSNPHWQEDGARLTAAGLKKLFDQTWEQGSKVGHHQAMGHALADQFGDFSDLFGNK</sequence>